<keyword evidence="8" id="KW-0106">Calcium</keyword>
<dbReference type="Gene3D" id="1.10.287.70">
    <property type="match status" value="4"/>
</dbReference>
<feature type="region of interest" description="Disordered" evidence="17">
    <location>
        <begin position="2376"/>
        <end position="2408"/>
    </location>
</feature>
<feature type="region of interest" description="Disordered" evidence="17">
    <location>
        <begin position="2273"/>
        <end position="2335"/>
    </location>
</feature>
<keyword evidence="11" id="KW-0406">Ion transport</keyword>
<feature type="transmembrane region" description="Helical" evidence="18">
    <location>
        <begin position="1703"/>
        <end position="1726"/>
    </location>
</feature>
<dbReference type="GeneID" id="25261743"/>
<feature type="transmembrane region" description="Helical" evidence="18">
    <location>
        <begin position="1581"/>
        <end position="1602"/>
    </location>
</feature>
<feature type="compositionally biased region" description="Low complexity" evidence="17">
    <location>
        <begin position="81"/>
        <end position="91"/>
    </location>
</feature>
<gene>
    <name evidence="20" type="ORF">K437DRAFT_161584</name>
</gene>
<feature type="region of interest" description="Disordered" evidence="17">
    <location>
        <begin position="1"/>
        <end position="52"/>
    </location>
</feature>
<feature type="transmembrane region" description="Helical" evidence="18">
    <location>
        <begin position="1942"/>
        <end position="1960"/>
    </location>
</feature>
<protein>
    <recommendedName>
        <fullName evidence="16">Calcium-channel protein CCH1</fullName>
    </recommendedName>
</protein>
<evidence type="ECO:0000256" key="18">
    <source>
        <dbReference type="SAM" id="Phobius"/>
    </source>
</evidence>
<feature type="compositionally biased region" description="Polar residues" evidence="17">
    <location>
        <begin position="375"/>
        <end position="391"/>
    </location>
</feature>
<keyword evidence="4" id="KW-0597">Phosphoprotein</keyword>
<evidence type="ECO:0000256" key="4">
    <source>
        <dbReference type="ARBA" id="ARBA00022553"/>
    </source>
</evidence>
<feature type="compositionally biased region" description="Low complexity" evidence="17">
    <location>
        <begin position="39"/>
        <end position="52"/>
    </location>
</feature>
<evidence type="ECO:0000256" key="12">
    <source>
        <dbReference type="ARBA" id="ARBA00023136"/>
    </source>
</evidence>
<feature type="region of interest" description="Disordered" evidence="17">
    <location>
        <begin position="375"/>
        <end position="430"/>
    </location>
</feature>
<evidence type="ECO:0000256" key="11">
    <source>
        <dbReference type="ARBA" id="ARBA00023065"/>
    </source>
</evidence>
<keyword evidence="14" id="KW-0407">Ion channel</keyword>
<evidence type="ECO:0000256" key="8">
    <source>
        <dbReference type="ARBA" id="ARBA00022837"/>
    </source>
</evidence>
<feature type="transmembrane region" description="Helical" evidence="18">
    <location>
        <begin position="768"/>
        <end position="791"/>
    </location>
</feature>
<dbReference type="InterPro" id="IPR050599">
    <property type="entry name" value="VDCC_alpha-1_subunit"/>
</dbReference>
<keyword evidence="21" id="KW-1185">Reference proteome</keyword>
<dbReference type="PROSITE" id="PS50222">
    <property type="entry name" value="EF_HAND_2"/>
    <property type="match status" value="1"/>
</dbReference>
<feature type="compositionally biased region" description="Polar residues" evidence="17">
    <location>
        <begin position="22"/>
        <end position="33"/>
    </location>
</feature>
<feature type="transmembrane region" description="Helical" evidence="18">
    <location>
        <begin position="464"/>
        <end position="485"/>
    </location>
</feature>
<evidence type="ECO:0000313" key="20">
    <source>
        <dbReference type="EMBL" id="KDN52688.1"/>
    </source>
</evidence>
<feature type="transmembrane region" description="Helical" evidence="18">
    <location>
        <begin position="745"/>
        <end position="762"/>
    </location>
</feature>
<feature type="transmembrane region" description="Helical" evidence="18">
    <location>
        <begin position="505"/>
        <end position="529"/>
    </location>
</feature>
<dbReference type="GO" id="GO:0098703">
    <property type="term" value="P:calcium ion import across plasma membrane"/>
    <property type="evidence" value="ECO:0007669"/>
    <property type="project" value="TreeGrafter"/>
</dbReference>
<feature type="compositionally biased region" description="Basic and acidic residues" evidence="17">
    <location>
        <begin position="413"/>
        <end position="424"/>
    </location>
</feature>
<keyword evidence="9" id="KW-0851">Voltage-gated channel</keyword>
<feature type="compositionally biased region" description="Polar residues" evidence="17">
    <location>
        <begin position="602"/>
        <end position="616"/>
    </location>
</feature>
<organism evidence="20 21">
    <name type="scientific">Tilletiaria anomala (strain ATCC 24038 / CBS 436.72 / UBC 951)</name>
    <dbReference type="NCBI Taxonomy" id="1037660"/>
    <lineage>
        <taxon>Eukaryota</taxon>
        <taxon>Fungi</taxon>
        <taxon>Dikarya</taxon>
        <taxon>Basidiomycota</taxon>
        <taxon>Ustilaginomycotina</taxon>
        <taxon>Exobasidiomycetes</taxon>
        <taxon>Georgefischeriales</taxon>
        <taxon>Tilletiariaceae</taxon>
        <taxon>Tilletiaria</taxon>
    </lineage>
</organism>
<feature type="transmembrane region" description="Helical" evidence="18">
    <location>
        <begin position="1488"/>
        <end position="1510"/>
    </location>
</feature>
<dbReference type="OMA" id="ACFWLFF"/>
<evidence type="ECO:0000256" key="5">
    <source>
        <dbReference type="ARBA" id="ARBA00022568"/>
    </source>
</evidence>
<feature type="transmembrane region" description="Helical" evidence="18">
    <location>
        <begin position="1816"/>
        <end position="1834"/>
    </location>
</feature>
<keyword evidence="3" id="KW-1003">Cell membrane</keyword>
<evidence type="ECO:0000313" key="21">
    <source>
        <dbReference type="Proteomes" id="UP000027361"/>
    </source>
</evidence>
<evidence type="ECO:0000256" key="3">
    <source>
        <dbReference type="ARBA" id="ARBA00022475"/>
    </source>
</evidence>
<keyword evidence="6" id="KW-0107">Calcium channel</keyword>
<dbReference type="GO" id="GO:0008331">
    <property type="term" value="F:high voltage-gated calcium channel activity"/>
    <property type="evidence" value="ECO:0007669"/>
    <property type="project" value="TreeGrafter"/>
</dbReference>
<feature type="transmembrane region" description="Helical" evidence="18">
    <location>
        <begin position="1182"/>
        <end position="1208"/>
    </location>
</feature>
<accession>A0A066WJF2</accession>
<feature type="region of interest" description="Disordered" evidence="17">
    <location>
        <begin position="70"/>
        <end position="99"/>
    </location>
</feature>
<dbReference type="EMBL" id="JMSN01000007">
    <property type="protein sequence ID" value="KDN52688.1"/>
    <property type="molecule type" value="Genomic_DNA"/>
</dbReference>
<evidence type="ECO:0000256" key="1">
    <source>
        <dbReference type="ARBA" id="ARBA00004651"/>
    </source>
</evidence>
<feature type="transmembrane region" description="Helical" evidence="18">
    <location>
        <begin position="1100"/>
        <end position="1129"/>
    </location>
</feature>
<keyword evidence="5" id="KW-0109">Calcium transport</keyword>
<keyword evidence="12 18" id="KW-0472">Membrane</keyword>
<dbReference type="FunFam" id="1.10.287.70:FF:000093">
    <property type="entry name" value="Calcium channel subunit Cch1"/>
    <property type="match status" value="1"/>
</dbReference>
<dbReference type="HOGENOM" id="CLU_000443_1_0_1"/>
<feature type="transmembrane region" description="Helical" evidence="18">
    <location>
        <begin position="1048"/>
        <end position="1065"/>
    </location>
</feature>
<comment type="caution">
    <text evidence="20">The sequence shown here is derived from an EMBL/GenBank/DDBJ whole genome shotgun (WGS) entry which is preliminary data.</text>
</comment>
<reference evidence="20 21" key="1">
    <citation type="submission" date="2014-05" db="EMBL/GenBank/DDBJ databases">
        <title>Draft genome sequence of a rare smut relative, Tilletiaria anomala UBC 951.</title>
        <authorList>
            <consortium name="DOE Joint Genome Institute"/>
            <person name="Toome M."/>
            <person name="Kuo A."/>
            <person name="Henrissat B."/>
            <person name="Lipzen A."/>
            <person name="Tritt A."/>
            <person name="Yoshinaga Y."/>
            <person name="Zane M."/>
            <person name="Barry K."/>
            <person name="Grigoriev I.V."/>
            <person name="Spatafora J.W."/>
            <person name="Aimea M.C."/>
        </authorList>
    </citation>
    <scope>NUCLEOTIDE SEQUENCE [LARGE SCALE GENOMIC DNA]</scope>
    <source>
        <strain evidence="20 21">UBC 951</strain>
    </source>
</reference>
<comment type="subcellular location">
    <subcellularLocation>
        <location evidence="1">Cell membrane</location>
        <topology evidence="1">Multi-pass membrane protein</topology>
    </subcellularLocation>
</comment>
<evidence type="ECO:0000256" key="6">
    <source>
        <dbReference type="ARBA" id="ARBA00022673"/>
    </source>
</evidence>
<evidence type="ECO:0000256" key="16">
    <source>
        <dbReference type="ARBA" id="ARBA00067459"/>
    </source>
</evidence>
<feature type="transmembrane region" description="Helical" evidence="18">
    <location>
        <begin position="908"/>
        <end position="934"/>
    </location>
</feature>
<dbReference type="InParanoid" id="A0A066WJF2"/>
<dbReference type="InterPro" id="IPR027359">
    <property type="entry name" value="Volt_channel_dom_sf"/>
</dbReference>
<feature type="transmembrane region" description="Helical" evidence="18">
    <location>
        <begin position="1522"/>
        <end position="1546"/>
    </location>
</feature>
<evidence type="ECO:0000256" key="17">
    <source>
        <dbReference type="SAM" id="MobiDB-lite"/>
    </source>
</evidence>
<dbReference type="GO" id="GO:0005509">
    <property type="term" value="F:calcium ion binding"/>
    <property type="evidence" value="ECO:0007669"/>
    <property type="project" value="InterPro"/>
</dbReference>
<feature type="transmembrane region" description="Helical" evidence="18">
    <location>
        <begin position="1783"/>
        <end position="1804"/>
    </location>
</feature>
<keyword evidence="7 18" id="KW-0812">Transmembrane</keyword>
<dbReference type="GO" id="GO:0005891">
    <property type="term" value="C:voltage-gated calcium channel complex"/>
    <property type="evidence" value="ECO:0007669"/>
    <property type="project" value="TreeGrafter"/>
</dbReference>
<sequence>MACHSFPAKMEPRSPAREWSRQNEGSVQDSAQQHGRHISVTSSAESSFPSANSDLGSIGISSYYNGHLGSPSNVSRPLGVQSQASASASASRAHRLSSIDSPQKADAVLMPLAAASQANSPKLGMEHSTPGTPRQGNSGVPSTFVNQQFEELPSGRSVFAPPARSSFELSGEQKEIGRTDTSGIAKGLDVPAAGAGRVQSSYWRQGSSDAQFLGTAREGVLPIPTFAEPQPNEAGFVRTASLYGLDTLSHPSPEVMGQGANGWDDVEGPDYAPEDDASIAAGKMYAQTSSMSRNHTYAYPPPLTRGHSETVTGYLGDGGTSELHPDDVEGSELPQQQRNSTEVLAYVRGENLTFFNARQGLVKLSKSVKRISRRVANSSQEAFSPTHQHQPLGNEDTEDEDDYYEDAGPAYHVDGDGVRREQDRSANPPARVKLNTSLLRGKSLGVFSSTNPVRISMARLLSHWWIEPLILAMIAFNAVVLIIQSARDVAVRPRSPGYFDHWEDYALLAIFCIFTIEIMAKIIVSGLIINPPSLPEVLHSVDDKATHGDSASLPSHLLREKAASGHHRREGSQSNTLESLAYFGDTLKRSAQKALKPDAFDTSRQTQISPNRNTFTGRPFDYAPAASTASDVEVKSQERAATLSHPQREATYGSTSMQSTLSQPFRQTTADDFMMRRQRVLPFAEAIVIQRSQAPYYAYLRHSWNRIDMVAVVAYWACFWLAQVHHEITPNYHIFVFRAISVLRCARLLAITSGTATILASLKQAGPLLVNVSFFTVFSLLLFSIIGTQAFKGSYRRSCMWIVEWNNNTLPTDGNQTLSQICGSYTDPFSGQVYGHVRPDGSMLSTQAKGYQCPLGQACIEGSDPQAGTQGFDNIFQSLLQAFIIISSNGWSQTLYDMVDANYSAASIFFIIGLIVTNFWMANLFVAVITNTFASITSQTNRSAFAAENVGYEKHIVPHTEGSTHLRRARHVAHIWAKVVWHSRWFWVLLIVVDVALQGSTDWTDAEQVSVVDRDLWFAIAFDVEMLFRFSVPLLDGGWRPFFQRGRNSFDLALAVLASIAQIPAVKLSPVYPWLTIFSLARFYRVILAVPRMGNLLKAVLGSVAGLLNMILFLGLMVGLACLIAMQLFRGDIQPEPDGEAIEMTFKQTYNGFLAMYQIFSSENWTTVLWSVLSSEEQFHQAVLAGIFLCGWFFFSNFIMLQMFIAVINENFTVAESEKRQKQLEAYLQRHEAPKEGFRQKIFKKLSPYGRRWEAFEAELRARGPQPGYSDASNGASQPTFGGQTFAKFSTTASFFARVARKHFGLEQRSDVINLNLVQGRRSRSSFSAADMLGTSGRPQSVLDMDFSDLPGQSAQFQRIDRHGRMLRTRGELGLHRVQGPSQADIDAEYAARVTNDPRMLMARFLAKYPSYDKSLFIFSNASPVRRFCQSIVPSSHGERLFGRPVAPLRFRVYQALLLASIIASIAIAGFATPAYRKWYDIQYSNSSYFSWFVLADALLATLILIELLIKVVADGFIFTPNAYLLSGWNLLDLFVLLAMFVNIFAGESRLARASRAVRALRLINLSAVMRQTFQIMFQSGLLRMIDAAVLAILYIIPYAVWGQNLFAGLLYSCNDGGAGIATKLDCSGEFQSSPIGDWTFYAPRVWQNPTEGSRYSFDDFKSSLLILFEIVSLEGWTNVMSTAMSIAGKDQQLQHDNRQVNAIFFVIYNLIGAVIVLTLFVSVIIENFRTFSGAAFLTTEQRQWIDLKRLIFRQRPSHRPRSPPTDAFRLWCYKRSIHKSGWWSRSFTLLYIVNAILLMTSTYDDTGLADVIKSSIYLVLAFCYTVDVFVRLVGLGPRNFFATWWSTYDVVIITGIVITTLPLLAGSGNVGMKDAQKVFLTASCFKLVQKFDSLNQLFKTAIASLPAILSLFALWVVLFLVWAILLLEVFGLTRWGPNETYAQSFSTFWASFVFLARMTTGENWNQYMHDYALDPPHCMPNSNYLFSDCGSSTWAYFLFISWNIISMYIFLNMFTGTVVENFSYVFQLGGKPLLTRQQIRDFKALWAEYDVHRSGYITRNQIGPFLARLSGAFEVRIYQGECSLQQLMSAAFPGFDNPRAAGDGSAFLRTQRDMRRHCDIPPFMVEDLNHAIDKLDVVEIRRRRARLNRLYHEALLADDRGKGVSFTKMLLILSSYKLINEVHALEVKDLIERRAVVEQVENQISLERVRGVLKMVYLRRRFLAHQAEKQGQLHPSAPLPNVLLTNRFGAPAGFDDGNSGPQHLGIATQDLQHGDSSLSPMEPTSASDNGAGPAGYLSPRGSSPRWNGLPSADAGSLAPPSRDLDETSDSAQGNSALSHFEATAWGHIMRRLSTSYTGFQQEEGENVGMAEPLSAEYEGQYQGLPEDEDTGSHWKQARGQRDPYGHI</sequence>
<dbReference type="STRING" id="1037660.A0A066WJF2"/>
<evidence type="ECO:0000259" key="19">
    <source>
        <dbReference type="PROSITE" id="PS50222"/>
    </source>
</evidence>
<feature type="domain" description="EF-hand" evidence="19">
    <location>
        <begin position="2038"/>
        <end position="2073"/>
    </location>
</feature>
<dbReference type="FunFam" id="1.10.287.70:FF:000118">
    <property type="entry name" value="Calcium channel subunit Cch1"/>
    <property type="match status" value="1"/>
</dbReference>
<evidence type="ECO:0000256" key="9">
    <source>
        <dbReference type="ARBA" id="ARBA00022882"/>
    </source>
</evidence>
<feature type="compositionally biased region" description="Polar residues" evidence="17">
    <location>
        <begin position="129"/>
        <end position="142"/>
    </location>
</feature>
<evidence type="ECO:0000256" key="15">
    <source>
        <dbReference type="ARBA" id="ARBA00061395"/>
    </source>
</evidence>
<evidence type="ECO:0000256" key="7">
    <source>
        <dbReference type="ARBA" id="ARBA00022692"/>
    </source>
</evidence>
<feature type="region of interest" description="Disordered" evidence="17">
    <location>
        <begin position="594"/>
        <end position="661"/>
    </location>
</feature>
<feature type="compositionally biased region" description="Polar residues" evidence="17">
    <location>
        <begin position="652"/>
        <end position="661"/>
    </location>
</feature>
<feature type="compositionally biased region" description="Acidic residues" evidence="17">
    <location>
        <begin position="395"/>
        <end position="405"/>
    </location>
</feature>
<dbReference type="InterPro" id="IPR005821">
    <property type="entry name" value="Ion_trans_dom"/>
</dbReference>
<dbReference type="PANTHER" id="PTHR45628">
    <property type="entry name" value="VOLTAGE-DEPENDENT CALCIUM CHANNEL TYPE A SUBUNIT ALPHA-1"/>
    <property type="match status" value="1"/>
</dbReference>
<feature type="transmembrane region" description="Helical" evidence="18">
    <location>
        <begin position="1453"/>
        <end position="1476"/>
    </location>
</feature>
<dbReference type="Pfam" id="PF00520">
    <property type="entry name" value="Ion_trans"/>
    <property type="match status" value="4"/>
</dbReference>
<keyword evidence="10 18" id="KW-1133">Transmembrane helix</keyword>
<dbReference type="PANTHER" id="PTHR45628:SF7">
    <property type="entry name" value="VOLTAGE-DEPENDENT CALCIUM CHANNEL TYPE A SUBUNIT ALPHA-1"/>
    <property type="match status" value="1"/>
</dbReference>
<keyword evidence="13" id="KW-0325">Glycoprotein</keyword>
<feature type="region of interest" description="Disordered" evidence="17">
    <location>
        <begin position="293"/>
        <end position="339"/>
    </location>
</feature>
<evidence type="ECO:0000256" key="13">
    <source>
        <dbReference type="ARBA" id="ARBA00023180"/>
    </source>
</evidence>
<dbReference type="RefSeq" id="XP_013245527.1">
    <property type="nucleotide sequence ID" value="XM_013390073.1"/>
</dbReference>
<name>A0A066WJF2_TILAU</name>
<dbReference type="Proteomes" id="UP000027361">
    <property type="component" value="Unassembled WGS sequence"/>
</dbReference>
<dbReference type="OrthoDB" id="416585at2759"/>
<feature type="compositionally biased region" description="Polar residues" evidence="17">
    <location>
        <begin position="2273"/>
        <end position="2289"/>
    </location>
</feature>
<feature type="compositionally biased region" description="Basic and acidic residues" evidence="17">
    <location>
        <begin position="10"/>
        <end position="21"/>
    </location>
</feature>
<dbReference type="SUPFAM" id="SSF81324">
    <property type="entry name" value="Voltage-gated potassium channels"/>
    <property type="match status" value="4"/>
</dbReference>
<dbReference type="Gene3D" id="1.20.120.350">
    <property type="entry name" value="Voltage-gated potassium channels. Chain C"/>
    <property type="match status" value="3"/>
</dbReference>
<feature type="transmembrane region" description="Helical" evidence="18">
    <location>
        <begin position="1908"/>
        <end position="1930"/>
    </location>
</feature>
<evidence type="ECO:0000256" key="2">
    <source>
        <dbReference type="ARBA" id="ARBA00022448"/>
    </source>
</evidence>
<proteinExistence type="inferred from homology"/>
<evidence type="ECO:0000256" key="14">
    <source>
        <dbReference type="ARBA" id="ARBA00023303"/>
    </source>
</evidence>
<evidence type="ECO:0000256" key="10">
    <source>
        <dbReference type="ARBA" id="ARBA00022989"/>
    </source>
</evidence>
<keyword evidence="2" id="KW-0813">Transport</keyword>
<dbReference type="InterPro" id="IPR002048">
    <property type="entry name" value="EF_hand_dom"/>
</dbReference>
<feature type="transmembrane region" description="Helical" evidence="18">
    <location>
        <begin position="1995"/>
        <end position="2015"/>
    </location>
</feature>
<comment type="similarity">
    <text evidence="15">Belongs to the calcium channel alpha-1 subunit (TC 1.A.1.11) family.</text>
</comment>
<feature type="transmembrane region" description="Helical" evidence="18">
    <location>
        <begin position="1846"/>
        <end position="1866"/>
    </location>
</feature>
<feature type="region of interest" description="Disordered" evidence="17">
    <location>
        <begin position="117"/>
        <end position="142"/>
    </location>
</feature>
<dbReference type="FunCoup" id="A0A066WJF2">
    <property type="interactions" value="24"/>
</dbReference>